<organism evidence="3 4">
    <name type="scientific">Streptomyces althioticus subsp. attaecolombicae</name>
    <dbReference type="NCBI Taxonomy" id="3075534"/>
    <lineage>
        <taxon>Bacteria</taxon>
        <taxon>Bacillati</taxon>
        <taxon>Actinomycetota</taxon>
        <taxon>Actinomycetes</taxon>
        <taxon>Kitasatosporales</taxon>
        <taxon>Streptomycetaceae</taxon>
        <taxon>Streptomyces</taxon>
        <taxon>Streptomyces althioticus group</taxon>
    </lineage>
</organism>
<evidence type="ECO:0008006" key="5">
    <source>
        <dbReference type="Google" id="ProtNLM"/>
    </source>
</evidence>
<feature type="region of interest" description="Disordered" evidence="1">
    <location>
        <begin position="63"/>
        <end position="99"/>
    </location>
</feature>
<proteinExistence type="predicted"/>
<feature type="signal peptide" evidence="2">
    <location>
        <begin position="1"/>
        <end position="21"/>
    </location>
</feature>
<gene>
    <name evidence="3" type="ORF">ROS62_24935</name>
</gene>
<evidence type="ECO:0000256" key="2">
    <source>
        <dbReference type="SAM" id="SignalP"/>
    </source>
</evidence>
<dbReference type="Proteomes" id="UP001181313">
    <property type="component" value="Unassembled WGS sequence"/>
</dbReference>
<dbReference type="PROSITE" id="PS51257">
    <property type="entry name" value="PROKAR_LIPOPROTEIN"/>
    <property type="match status" value="1"/>
</dbReference>
<dbReference type="RefSeq" id="WP_139118509.1">
    <property type="nucleotide sequence ID" value="NZ_JAVSGH010000039.1"/>
</dbReference>
<name>A0ABU3I668_9ACTN</name>
<comment type="caution">
    <text evidence="3">The sequence shown here is derived from an EMBL/GenBank/DDBJ whole genome shotgun (WGS) entry which is preliminary data.</text>
</comment>
<protein>
    <recommendedName>
        <fullName evidence="5">DUF3558 domain-containing protein</fullName>
    </recommendedName>
</protein>
<sequence>MTLPRHRAVTAAVLAAIALLAGCRSGTESLTVNGLTETADDMPEEGASSCPLPYDMAAAAESAGLDGEAGSGPVRADGDTPVATSEGGERAEPGDPLAEHPGALVSCTFHIGRHDVQVHTIATRKPNAITPLAPVAAALTRLRGSETVDYINGAAKAETDDVLVASSGNVATVRLKLKGEGDAALLVGFEESSTGAPSPKQVEKLTVALADQVQ</sequence>
<accession>A0ABU3I668</accession>
<evidence type="ECO:0000313" key="3">
    <source>
        <dbReference type="EMBL" id="MDT3727945.1"/>
    </source>
</evidence>
<keyword evidence="2" id="KW-0732">Signal</keyword>
<dbReference type="EMBL" id="JAVSGH010000039">
    <property type="protein sequence ID" value="MDT3727945.1"/>
    <property type="molecule type" value="Genomic_DNA"/>
</dbReference>
<reference evidence="3" key="1">
    <citation type="submission" date="2024-05" db="EMBL/GenBank/DDBJ databases">
        <title>30 novel species of actinomycetes from the DSMZ collection.</title>
        <authorList>
            <person name="Nouioui I."/>
        </authorList>
    </citation>
    <scope>NUCLEOTIDE SEQUENCE</scope>
    <source>
        <strain evidence="3">DSM 41972</strain>
    </source>
</reference>
<feature type="chain" id="PRO_5046511116" description="DUF3558 domain-containing protein" evidence="2">
    <location>
        <begin position="22"/>
        <end position="214"/>
    </location>
</feature>
<keyword evidence="4" id="KW-1185">Reference proteome</keyword>
<evidence type="ECO:0000313" key="4">
    <source>
        <dbReference type="Proteomes" id="UP001181313"/>
    </source>
</evidence>
<evidence type="ECO:0000256" key="1">
    <source>
        <dbReference type="SAM" id="MobiDB-lite"/>
    </source>
</evidence>